<dbReference type="RefSeq" id="WP_167470357.1">
    <property type="nucleotide sequence ID" value="NZ_BJMH01000004.1"/>
</dbReference>
<gene>
    <name evidence="1" type="ORF">BPA01_10690</name>
</gene>
<evidence type="ECO:0000313" key="1">
    <source>
        <dbReference type="EMBL" id="GEB31489.1"/>
    </source>
</evidence>
<keyword evidence="2" id="KW-1185">Reference proteome</keyword>
<dbReference type="AlphaFoldDB" id="A0A4Y3PK35"/>
<sequence>MIQQLSRWLWGKEEHEAVPFETKKYVRNEMEQFITNEPEHMLPYAQL</sequence>
<organism evidence="1 2">
    <name type="scientific">Brevibacillus parabrevis</name>
    <dbReference type="NCBI Taxonomy" id="54914"/>
    <lineage>
        <taxon>Bacteria</taxon>
        <taxon>Bacillati</taxon>
        <taxon>Bacillota</taxon>
        <taxon>Bacilli</taxon>
        <taxon>Bacillales</taxon>
        <taxon>Paenibacillaceae</taxon>
        <taxon>Brevibacillus</taxon>
    </lineage>
</organism>
<reference evidence="1 2" key="1">
    <citation type="submission" date="2019-06" db="EMBL/GenBank/DDBJ databases">
        <title>Whole genome shotgun sequence of Brevibacillus parabrevis NBRC 12334.</title>
        <authorList>
            <person name="Hosoyama A."/>
            <person name="Uohara A."/>
            <person name="Ohji S."/>
            <person name="Ichikawa N."/>
        </authorList>
    </citation>
    <scope>NUCLEOTIDE SEQUENCE [LARGE SCALE GENOMIC DNA]</scope>
    <source>
        <strain evidence="1 2">NBRC 12334</strain>
    </source>
</reference>
<accession>A0A4Y3PK35</accession>
<dbReference type="EMBL" id="BJMH01000004">
    <property type="protein sequence ID" value="GEB31489.1"/>
    <property type="molecule type" value="Genomic_DNA"/>
</dbReference>
<evidence type="ECO:0000313" key="2">
    <source>
        <dbReference type="Proteomes" id="UP000316882"/>
    </source>
</evidence>
<name>A0A4Y3PK35_BREPA</name>
<proteinExistence type="predicted"/>
<dbReference type="Proteomes" id="UP000316882">
    <property type="component" value="Unassembled WGS sequence"/>
</dbReference>
<dbReference type="GeneID" id="87613880"/>
<protein>
    <submittedName>
        <fullName evidence="1">Uncharacterized protein</fullName>
    </submittedName>
</protein>
<comment type="caution">
    <text evidence="1">The sequence shown here is derived from an EMBL/GenBank/DDBJ whole genome shotgun (WGS) entry which is preliminary data.</text>
</comment>